<protein>
    <submittedName>
        <fullName evidence="5">EamA family transporter</fullName>
    </submittedName>
</protein>
<evidence type="ECO:0000259" key="4">
    <source>
        <dbReference type="Pfam" id="PF00892"/>
    </source>
</evidence>
<feature type="transmembrane region" description="Helical" evidence="3">
    <location>
        <begin position="402"/>
        <end position="424"/>
    </location>
</feature>
<evidence type="ECO:0000256" key="3">
    <source>
        <dbReference type="SAM" id="Phobius"/>
    </source>
</evidence>
<proteinExistence type="inferred from homology"/>
<comment type="similarity">
    <text evidence="1">Belongs to the EamA transporter family.</text>
</comment>
<evidence type="ECO:0000313" key="5">
    <source>
        <dbReference type="EMBL" id="MBW4668179.1"/>
    </source>
</evidence>
<accession>A0A951QKM5</accession>
<dbReference type="PANTHER" id="PTHR22911:SF137">
    <property type="entry name" value="SOLUTE CARRIER FAMILY 35 MEMBER G2-RELATED"/>
    <property type="match status" value="1"/>
</dbReference>
<dbReference type="Proteomes" id="UP000729701">
    <property type="component" value="Unassembled WGS sequence"/>
</dbReference>
<dbReference type="GO" id="GO:0016020">
    <property type="term" value="C:membrane"/>
    <property type="evidence" value="ECO:0007669"/>
    <property type="project" value="InterPro"/>
</dbReference>
<feature type="transmembrane region" description="Helical" evidence="3">
    <location>
        <begin position="307"/>
        <end position="328"/>
    </location>
</feature>
<comment type="caution">
    <text evidence="5">The sequence shown here is derived from an EMBL/GenBank/DDBJ whole genome shotgun (WGS) entry which is preliminary data.</text>
</comment>
<dbReference type="InterPro" id="IPR037185">
    <property type="entry name" value="EmrE-like"/>
</dbReference>
<dbReference type="EMBL" id="JAHHGZ010000011">
    <property type="protein sequence ID" value="MBW4668179.1"/>
    <property type="molecule type" value="Genomic_DNA"/>
</dbReference>
<dbReference type="PANTHER" id="PTHR22911">
    <property type="entry name" value="ACYL-MALONYL CONDENSING ENZYME-RELATED"/>
    <property type="match status" value="1"/>
</dbReference>
<feature type="transmembrane region" description="Helical" evidence="3">
    <location>
        <begin position="487"/>
        <end position="507"/>
    </location>
</feature>
<keyword evidence="3" id="KW-1133">Transmembrane helix</keyword>
<evidence type="ECO:0000256" key="2">
    <source>
        <dbReference type="SAM" id="Coils"/>
    </source>
</evidence>
<feature type="coiled-coil region" evidence="2">
    <location>
        <begin position="40"/>
        <end position="93"/>
    </location>
</feature>
<evidence type="ECO:0000313" key="6">
    <source>
        <dbReference type="Proteomes" id="UP000729701"/>
    </source>
</evidence>
<dbReference type="AlphaFoldDB" id="A0A951QKM5"/>
<keyword evidence="2" id="KW-0175">Coiled coil</keyword>
<feature type="transmembrane region" description="Helical" evidence="3">
    <location>
        <begin position="552"/>
        <end position="574"/>
    </location>
</feature>
<dbReference type="Pfam" id="PF00892">
    <property type="entry name" value="EamA"/>
    <property type="match status" value="1"/>
</dbReference>
<organism evidence="5 6">
    <name type="scientific">Cyanomargarita calcarea GSE-NOS-MK-12-04C</name>
    <dbReference type="NCBI Taxonomy" id="2839659"/>
    <lineage>
        <taxon>Bacteria</taxon>
        <taxon>Bacillati</taxon>
        <taxon>Cyanobacteriota</taxon>
        <taxon>Cyanophyceae</taxon>
        <taxon>Nostocales</taxon>
        <taxon>Cyanomargaritaceae</taxon>
        <taxon>Cyanomargarita</taxon>
    </lineage>
</organism>
<dbReference type="SUPFAM" id="SSF103481">
    <property type="entry name" value="Multidrug resistance efflux transporter EmrE"/>
    <property type="match status" value="2"/>
</dbReference>
<reference evidence="5" key="1">
    <citation type="submission" date="2021-05" db="EMBL/GenBank/DDBJ databases">
        <authorList>
            <person name="Pietrasiak N."/>
            <person name="Ward R."/>
            <person name="Stajich J.E."/>
            <person name="Kurbessoian T."/>
        </authorList>
    </citation>
    <scope>NUCLEOTIDE SEQUENCE</scope>
    <source>
        <strain evidence="5">GSE-NOS-MK-12-04C</strain>
    </source>
</reference>
<feature type="transmembrane region" description="Helical" evidence="3">
    <location>
        <begin position="348"/>
        <end position="373"/>
    </location>
</feature>
<feature type="transmembrane region" description="Helical" evidence="3">
    <location>
        <begin position="458"/>
        <end position="475"/>
    </location>
</feature>
<feature type="domain" description="EamA" evidence="4">
    <location>
        <begin position="490"/>
        <end position="627"/>
    </location>
</feature>
<sequence>MGRFEKRPENPRSNGDPFGAAETALKAVTEELQIIQRNLLKSLQDDVKHLQTEKVRLAEEIQSLQENKENLQNRRQITELQELVRQLAQLLANHISTQLQSTLSTLTASSAGEPYVPAQINANTQQLLGSLDEALSVTFNSLLTELSNYQSNFSHSLSRMSLQQQQAEAIMAELVNRLTSELEKTTATIATPPPLSPELPPPPPPLEWSPVGLERETYIEETSSQEEVTAEIISEPEVPISSSINEAPTLISPPSRIPKEPIAEPLSVLIPEPGSRPPEPIRSSTPPPTEPSFITQIASLWQRPTGLLLIVLSTVVSAIYNVALKAIFLSRSQILGVFEVERLISPTLGNSLLILMLRMLVVVPLMLVLAPILHPRVWQDLQNLIDSVRGNSSVGSSSTKRVFFLSIVSGGFLFLSQVLIYVAIGQVQTGIAIALLFVYPVISGLLSSFLFRDRLNSFHIGAIACIVFGEFLVLSGSTNTGNVTGNVTLGTTTAIASGVAFALYVILTRICAAKLHPVSFTLINFATMLLLCFLALMLPYPSAFAMQVDPNQLLDLVLSAFILGVLTLVGYLLNNVGIRKFGATRSAIVGATVPALTVIIAGLIIQETLPLAIVLGVLLVTGGAAAFSFEKMRSITKTNKTTN</sequence>
<keyword evidence="3" id="KW-0472">Membrane</keyword>
<feature type="transmembrane region" description="Helical" evidence="3">
    <location>
        <begin position="519"/>
        <end position="540"/>
    </location>
</feature>
<feature type="transmembrane region" description="Helical" evidence="3">
    <location>
        <begin position="611"/>
        <end position="629"/>
    </location>
</feature>
<gene>
    <name evidence="5" type="ORF">KME60_12345</name>
</gene>
<reference evidence="5" key="2">
    <citation type="journal article" date="2022" name="Microbiol. Resour. Announc.">
        <title>Metagenome Sequencing to Explore Phylogenomics of Terrestrial Cyanobacteria.</title>
        <authorList>
            <person name="Ward R.D."/>
            <person name="Stajich J.E."/>
            <person name="Johansen J.R."/>
            <person name="Huntemann M."/>
            <person name="Clum A."/>
            <person name="Foster B."/>
            <person name="Foster B."/>
            <person name="Roux S."/>
            <person name="Palaniappan K."/>
            <person name="Varghese N."/>
            <person name="Mukherjee S."/>
            <person name="Reddy T.B.K."/>
            <person name="Daum C."/>
            <person name="Copeland A."/>
            <person name="Chen I.A."/>
            <person name="Ivanova N.N."/>
            <person name="Kyrpides N.C."/>
            <person name="Shapiro N."/>
            <person name="Eloe-Fadrosh E.A."/>
            <person name="Pietrasiak N."/>
        </authorList>
    </citation>
    <scope>NUCLEOTIDE SEQUENCE</scope>
    <source>
        <strain evidence="5">GSE-NOS-MK-12-04C</strain>
    </source>
</reference>
<dbReference type="InterPro" id="IPR000620">
    <property type="entry name" value="EamA_dom"/>
</dbReference>
<evidence type="ECO:0000256" key="1">
    <source>
        <dbReference type="ARBA" id="ARBA00007362"/>
    </source>
</evidence>
<name>A0A951QKM5_9CYAN</name>
<feature type="transmembrane region" description="Helical" evidence="3">
    <location>
        <begin position="430"/>
        <end position="451"/>
    </location>
</feature>
<keyword evidence="3" id="KW-0812">Transmembrane</keyword>
<feature type="transmembrane region" description="Helical" evidence="3">
    <location>
        <begin position="586"/>
        <end position="605"/>
    </location>
</feature>